<dbReference type="Proteomes" id="UP000306791">
    <property type="component" value="Unassembled WGS sequence"/>
</dbReference>
<organism evidence="1 2">
    <name type="scientific">Microbulbifer harenosus</name>
    <dbReference type="NCBI Taxonomy" id="2576840"/>
    <lineage>
        <taxon>Bacteria</taxon>
        <taxon>Pseudomonadati</taxon>
        <taxon>Pseudomonadota</taxon>
        <taxon>Gammaproteobacteria</taxon>
        <taxon>Cellvibrionales</taxon>
        <taxon>Microbulbiferaceae</taxon>
        <taxon>Microbulbifer</taxon>
    </lineage>
</organism>
<gene>
    <name evidence="1" type="ORF">FDY93_19235</name>
</gene>
<proteinExistence type="predicted"/>
<dbReference type="RefSeq" id="WP_138237376.1">
    <property type="nucleotide sequence ID" value="NZ_CP185860.1"/>
</dbReference>
<dbReference type="EMBL" id="VANI01000045">
    <property type="protein sequence ID" value="TLM73012.1"/>
    <property type="molecule type" value="Genomic_DNA"/>
</dbReference>
<protein>
    <submittedName>
        <fullName evidence="1">Uncharacterized protein</fullName>
    </submittedName>
</protein>
<accession>A0ABY2UCG1</accession>
<reference evidence="1 2" key="1">
    <citation type="submission" date="2019-05" db="EMBL/GenBank/DDBJ databases">
        <title>Microbulbifer harenosus sp. nov., an alginate-degrading bacterium isolated from coastal sand.</title>
        <authorList>
            <person name="Huang H."/>
            <person name="Mo K."/>
            <person name="Bao S."/>
        </authorList>
    </citation>
    <scope>NUCLEOTIDE SEQUENCE [LARGE SCALE GENOMIC DNA]</scope>
    <source>
        <strain evidence="1 2">HB161719</strain>
    </source>
</reference>
<sequence>MLNRLLNRFFKKTRKQPENQPFKRPTITLDYDKSLAEELKSDPLYLTVYEECQKECEFYMMHGGTRGAITMDILDVVKKYKTENPEINVPLWSGIICASLFPGMFAESAGAA</sequence>
<evidence type="ECO:0000313" key="1">
    <source>
        <dbReference type="EMBL" id="TLM73012.1"/>
    </source>
</evidence>
<comment type="caution">
    <text evidence="1">The sequence shown here is derived from an EMBL/GenBank/DDBJ whole genome shotgun (WGS) entry which is preliminary data.</text>
</comment>
<evidence type="ECO:0000313" key="2">
    <source>
        <dbReference type="Proteomes" id="UP000306791"/>
    </source>
</evidence>
<name>A0ABY2UCG1_9GAMM</name>
<keyword evidence="2" id="KW-1185">Reference proteome</keyword>